<dbReference type="InterPro" id="IPR011032">
    <property type="entry name" value="GroES-like_sf"/>
</dbReference>
<keyword evidence="4" id="KW-0862">Zinc</keyword>
<keyword evidence="3" id="KW-0479">Metal-binding</keyword>
<dbReference type="InterPro" id="IPR013154">
    <property type="entry name" value="ADH-like_N"/>
</dbReference>
<evidence type="ECO:0000313" key="7">
    <source>
        <dbReference type="EMBL" id="HIV26658.1"/>
    </source>
</evidence>
<evidence type="ECO:0000256" key="1">
    <source>
        <dbReference type="ARBA" id="ARBA00001947"/>
    </source>
</evidence>
<dbReference type="SUPFAM" id="SSF50129">
    <property type="entry name" value="GroES-like"/>
    <property type="match status" value="1"/>
</dbReference>
<comment type="caution">
    <text evidence="7">The sequence shown here is derived from an EMBL/GenBank/DDBJ whole genome shotgun (WGS) entry which is preliminary data.</text>
</comment>
<evidence type="ECO:0000256" key="3">
    <source>
        <dbReference type="ARBA" id="ARBA00022723"/>
    </source>
</evidence>
<dbReference type="GO" id="GO:0046872">
    <property type="term" value="F:metal ion binding"/>
    <property type="evidence" value="ECO:0007669"/>
    <property type="project" value="UniProtKB-KW"/>
</dbReference>
<dbReference type="SMART" id="SM00829">
    <property type="entry name" value="PKS_ER"/>
    <property type="match status" value="1"/>
</dbReference>
<comment type="cofactor">
    <cofactor evidence="1">
        <name>Zn(2+)</name>
        <dbReference type="ChEBI" id="CHEBI:29105"/>
    </cofactor>
</comment>
<evidence type="ECO:0000256" key="2">
    <source>
        <dbReference type="ARBA" id="ARBA00008072"/>
    </source>
</evidence>
<reference evidence="7" key="2">
    <citation type="journal article" date="2021" name="PeerJ">
        <title>Extensive microbial diversity within the chicken gut microbiome revealed by metagenomics and culture.</title>
        <authorList>
            <person name="Gilroy R."/>
            <person name="Ravi A."/>
            <person name="Getino M."/>
            <person name="Pursley I."/>
            <person name="Horton D.L."/>
            <person name="Alikhan N.F."/>
            <person name="Baker D."/>
            <person name="Gharbi K."/>
            <person name="Hall N."/>
            <person name="Watson M."/>
            <person name="Adriaenssens E.M."/>
            <person name="Foster-Nyarko E."/>
            <person name="Jarju S."/>
            <person name="Secka A."/>
            <person name="Antonio M."/>
            <person name="Oren A."/>
            <person name="Chaudhuri R.R."/>
            <person name="La Ragione R."/>
            <person name="Hildebrand F."/>
            <person name="Pallen M.J."/>
        </authorList>
    </citation>
    <scope>NUCLEOTIDE SEQUENCE</scope>
    <source>
        <strain evidence="7">CHK183-6373</strain>
    </source>
</reference>
<reference evidence="7" key="1">
    <citation type="submission" date="2020-10" db="EMBL/GenBank/DDBJ databases">
        <authorList>
            <person name="Gilroy R."/>
        </authorList>
    </citation>
    <scope>NUCLEOTIDE SEQUENCE</scope>
    <source>
        <strain evidence="7">CHK183-6373</strain>
    </source>
</reference>
<accession>A0A9D1P4V3</accession>
<dbReference type="EMBL" id="DVOT01000030">
    <property type="protein sequence ID" value="HIV26658.1"/>
    <property type="molecule type" value="Genomic_DNA"/>
</dbReference>
<dbReference type="SUPFAM" id="SSF51735">
    <property type="entry name" value="NAD(P)-binding Rossmann-fold domains"/>
    <property type="match status" value="1"/>
</dbReference>
<gene>
    <name evidence="7" type="ORF">IAA64_01700</name>
</gene>
<dbReference type="GO" id="GO:0016491">
    <property type="term" value="F:oxidoreductase activity"/>
    <property type="evidence" value="ECO:0007669"/>
    <property type="project" value="UniProtKB-KW"/>
</dbReference>
<feature type="domain" description="Enoyl reductase (ER)" evidence="6">
    <location>
        <begin position="13"/>
        <end position="292"/>
    </location>
</feature>
<sequence>MKRIVFARERVVELWDAECPAPEAGQIRVRTAYTAISAGTERANLIGAPVGPRTAVNVFPKYLGYSGSGIVAQVGEDVTDFQPGDRVALRWCSHSEYCTLPKENAELIPDTVSLRDAAMAFISTFPLAAVRKTRIELGESCMVMGLGILGIFAVSYARMAGAYPVIAVDFDEDRRALALKLGADCALDPRMENFAERVKQLTGGANAVIEVTGNGAALNQALSCTARFGRVALLGCTRTPTEVDFYHDVHLPGITLIGAHTAARPARESYPCYWTEADDLRTALRLMAAGRLDTHEIIGEVHAPAEAPEVYRRLLEEKKFPLGVLFEWERA</sequence>
<keyword evidence="5" id="KW-0560">Oxidoreductase</keyword>
<dbReference type="PANTHER" id="PTHR43350:SF19">
    <property type="entry name" value="D-GULOSIDE 3-DEHYDROGENASE"/>
    <property type="match status" value="1"/>
</dbReference>
<protein>
    <submittedName>
        <fullName evidence="7">Zinc-binding alcohol dehydrogenase</fullName>
    </submittedName>
</protein>
<dbReference type="PANTHER" id="PTHR43350">
    <property type="entry name" value="NAD-DEPENDENT ALCOHOL DEHYDROGENASE"/>
    <property type="match status" value="1"/>
</dbReference>
<name>A0A9D1P4V3_9FIRM</name>
<dbReference type="Pfam" id="PF08240">
    <property type="entry name" value="ADH_N"/>
    <property type="match status" value="1"/>
</dbReference>
<organism evidence="7 8">
    <name type="scientific">Candidatus Ornithocaccomicrobium faecavium</name>
    <dbReference type="NCBI Taxonomy" id="2840890"/>
    <lineage>
        <taxon>Bacteria</taxon>
        <taxon>Bacillati</taxon>
        <taxon>Bacillota</taxon>
        <taxon>Clostridia</taxon>
        <taxon>Candidatus Ornithocaccomicrobium</taxon>
    </lineage>
</organism>
<evidence type="ECO:0000259" key="6">
    <source>
        <dbReference type="SMART" id="SM00829"/>
    </source>
</evidence>
<dbReference type="CDD" id="cd08255">
    <property type="entry name" value="2-desacetyl-2-hydroxyethyl_bacteriochlorophyllide_like"/>
    <property type="match status" value="1"/>
</dbReference>
<dbReference type="Gene3D" id="3.40.50.720">
    <property type="entry name" value="NAD(P)-binding Rossmann-like Domain"/>
    <property type="match status" value="1"/>
</dbReference>
<proteinExistence type="inferred from homology"/>
<evidence type="ECO:0000256" key="5">
    <source>
        <dbReference type="ARBA" id="ARBA00023002"/>
    </source>
</evidence>
<evidence type="ECO:0000313" key="8">
    <source>
        <dbReference type="Proteomes" id="UP000886884"/>
    </source>
</evidence>
<dbReference type="AlphaFoldDB" id="A0A9D1P4V3"/>
<comment type="similarity">
    <text evidence="2">Belongs to the zinc-containing alcohol dehydrogenase family.</text>
</comment>
<dbReference type="InterPro" id="IPR013149">
    <property type="entry name" value="ADH-like_C"/>
</dbReference>
<dbReference type="Gene3D" id="3.90.180.10">
    <property type="entry name" value="Medium-chain alcohol dehydrogenases, catalytic domain"/>
    <property type="match status" value="2"/>
</dbReference>
<dbReference type="InterPro" id="IPR036291">
    <property type="entry name" value="NAD(P)-bd_dom_sf"/>
</dbReference>
<dbReference type="Proteomes" id="UP000886884">
    <property type="component" value="Unassembled WGS sequence"/>
</dbReference>
<evidence type="ECO:0000256" key="4">
    <source>
        <dbReference type="ARBA" id="ARBA00022833"/>
    </source>
</evidence>
<dbReference type="InterPro" id="IPR020843">
    <property type="entry name" value="ER"/>
</dbReference>
<dbReference type="Pfam" id="PF00107">
    <property type="entry name" value="ADH_zinc_N"/>
    <property type="match status" value="1"/>
</dbReference>